<dbReference type="Proteomes" id="UP000095280">
    <property type="component" value="Unplaced"/>
</dbReference>
<dbReference type="InterPro" id="IPR001841">
    <property type="entry name" value="Znf_RING"/>
</dbReference>
<dbReference type="WBParaSite" id="maker-uti_cns_0001130-snap-gene-0.4-mRNA-1">
    <property type="protein sequence ID" value="maker-uti_cns_0001130-snap-gene-0.4-mRNA-1"/>
    <property type="gene ID" value="maker-uti_cns_0001130-snap-gene-0.4"/>
</dbReference>
<reference evidence="2" key="1">
    <citation type="submission" date="2016-11" db="UniProtKB">
        <authorList>
            <consortium name="WormBaseParasite"/>
        </authorList>
    </citation>
    <scope>IDENTIFICATION</scope>
</reference>
<evidence type="ECO:0000313" key="1">
    <source>
        <dbReference type="Proteomes" id="UP000095280"/>
    </source>
</evidence>
<dbReference type="InterPro" id="IPR017907">
    <property type="entry name" value="Znf_RING_CS"/>
</dbReference>
<protein>
    <submittedName>
        <fullName evidence="2">RING-type domain-containing protein</fullName>
    </submittedName>
</protein>
<proteinExistence type="predicted"/>
<dbReference type="OrthoDB" id="66726at2759"/>
<organism evidence="1 2">
    <name type="scientific">Macrostomum lignano</name>
    <dbReference type="NCBI Taxonomy" id="282301"/>
    <lineage>
        <taxon>Eukaryota</taxon>
        <taxon>Metazoa</taxon>
        <taxon>Spiralia</taxon>
        <taxon>Lophotrochozoa</taxon>
        <taxon>Platyhelminthes</taxon>
        <taxon>Rhabditophora</taxon>
        <taxon>Macrostomorpha</taxon>
        <taxon>Macrostomida</taxon>
        <taxon>Macrostomidae</taxon>
        <taxon>Macrostomum</taxon>
    </lineage>
</organism>
<evidence type="ECO:0000313" key="2">
    <source>
        <dbReference type="WBParaSite" id="maker-uti_cns_0001130-snap-gene-0.4-mRNA-1"/>
    </source>
</evidence>
<dbReference type="SMART" id="SM00184">
    <property type="entry name" value="RING"/>
    <property type="match status" value="1"/>
</dbReference>
<sequence length="346" mass="38026">LQILLSSMSEEIAGLLVAAAIDGTFWLLFRSLSRCSEAELQRLESCQIVPEGQPVASLVKDYPDTAKELPELVAFSGTLAPQSVDEVVARDGLRCIAFEERHAQVSRDGNLRRLLYSESRVPRLVAIRRLAVSALWPFGSGNPADETVQLREAQSANGFGRLFQRRRDHRVPLADSSSGDYFHITESVIPAGLTLNFMGALSFDPLSRQLNLRLLEVGFTDMAELIDSAKDTCSTYNFFRGACRLTTLLLLALAAKRAYKLFMQRRNGPPPPPPPPRPPQPPSTSSSNNSQQAQSEQKCGICFDRPLQVVLVDCGHALCKQCAASVSKCPFCSKPKLGRPVPLYLP</sequence>
<dbReference type="SUPFAM" id="SSF57850">
    <property type="entry name" value="RING/U-box"/>
    <property type="match status" value="1"/>
</dbReference>
<accession>A0A1I8G7Y5</accession>
<dbReference type="AlphaFoldDB" id="A0A1I8G7Y5"/>
<dbReference type="InterPro" id="IPR013083">
    <property type="entry name" value="Znf_RING/FYVE/PHD"/>
</dbReference>
<name>A0A1I8G7Y5_9PLAT</name>
<dbReference type="Pfam" id="PF13920">
    <property type="entry name" value="zf-C3HC4_3"/>
    <property type="match status" value="1"/>
</dbReference>
<dbReference type="Gene3D" id="3.30.40.10">
    <property type="entry name" value="Zinc/RING finger domain, C3HC4 (zinc finger)"/>
    <property type="match status" value="1"/>
</dbReference>
<dbReference type="GO" id="GO:0008270">
    <property type="term" value="F:zinc ion binding"/>
    <property type="evidence" value="ECO:0007669"/>
    <property type="project" value="UniProtKB-KW"/>
</dbReference>
<dbReference type="PROSITE" id="PS50089">
    <property type="entry name" value="ZF_RING_2"/>
    <property type="match status" value="1"/>
</dbReference>
<keyword evidence="1" id="KW-1185">Reference proteome</keyword>
<dbReference type="PROSITE" id="PS00518">
    <property type="entry name" value="ZF_RING_1"/>
    <property type="match status" value="1"/>
</dbReference>